<keyword evidence="1" id="KW-0472">Membrane</keyword>
<evidence type="ECO:0000256" key="1">
    <source>
        <dbReference type="SAM" id="Phobius"/>
    </source>
</evidence>
<dbReference type="Gramene" id="MELO3C019690.2.1">
    <property type="protein sequence ID" value="MELO3C019690.2.1"/>
    <property type="gene ID" value="MELO3C019690.2"/>
</dbReference>
<dbReference type="EnsemblPlants" id="MELO3C019690.2.1">
    <property type="protein sequence ID" value="MELO3C019690.2.1"/>
    <property type="gene ID" value="MELO3C019690.2"/>
</dbReference>
<protein>
    <recommendedName>
        <fullName evidence="3">Secretion-regulating guanine nucleotide exchange factor</fullName>
    </recommendedName>
</protein>
<organism evidence="2">
    <name type="scientific">Cucumis melo</name>
    <name type="common">Muskmelon</name>
    <dbReference type="NCBI Taxonomy" id="3656"/>
    <lineage>
        <taxon>Eukaryota</taxon>
        <taxon>Viridiplantae</taxon>
        <taxon>Streptophyta</taxon>
        <taxon>Embryophyta</taxon>
        <taxon>Tracheophyta</taxon>
        <taxon>Spermatophyta</taxon>
        <taxon>Magnoliopsida</taxon>
        <taxon>eudicotyledons</taxon>
        <taxon>Gunneridae</taxon>
        <taxon>Pentapetalae</taxon>
        <taxon>rosids</taxon>
        <taxon>fabids</taxon>
        <taxon>Cucurbitales</taxon>
        <taxon>Cucurbitaceae</taxon>
        <taxon>Benincaseae</taxon>
        <taxon>Cucumis</taxon>
    </lineage>
</organism>
<evidence type="ECO:0000313" key="2">
    <source>
        <dbReference type="EnsemblPlants" id="MELO3C019690.2.1"/>
    </source>
</evidence>
<dbReference type="AlphaFoldDB" id="A0A9I9DK56"/>
<dbReference type="SUPFAM" id="SSF53474">
    <property type="entry name" value="alpha/beta-Hydrolases"/>
    <property type="match status" value="1"/>
</dbReference>
<evidence type="ECO:0008006" key="3">
    <source>
        <dbReference type="Google" id="ProtNLM"/>
    </source>
</evidence>
<accession>A0A9I9DK56</accession>
<sequence>MPIDFKIKSVSRYENGVTSSSEAGFSSSLRRRLINSTTNLDSPVAIVVDQYGFQNLVHFHNRLVFHLDSVAVSSSIFKTLKIGMVKHGNKSKAWYRQQTISVLIVSAFLILFVLMMLFRKESQERDILVEATPKQKWDSFNYLVQFNPNREFCNGTDIISQIPDSPKSVLFFAHGCNGKAVNFWDRSPECPSCVGLPEERLIVLHALSKRFAVLTISSSQKCWTLGKELAVVKDIIRWWVGKNKLEKLPLVGLGASSGGYFLSVLATKLKFDSITLMIAEGLYEQMEVTERYPPTLFVHMPKDHFRQQKINENMEFLKGKGIDVAEIECLEFALWPHFLADRISGLDKNVSAKLFELFQAKGFVDGNGKMLKDGRATRWKEALKASGISLPDNSLTNHIQEELNLAFAYHEMTSLEADKIFTWFESHFT</sequence>
<feature type="transmembrane region" description="Helical" evidence="1">
    <location>
        <begin position="100"/>
        <end position="118"/>
    </location>
</feature>
<dbReference type="InterPro" id="IPR029058">
    <property type="entry name" value="AB_hydrolase_fold"/>
</dbReference>
<reference evidence="2" key="1">
    <citation type="submission" date="2023-03" db="UniProtKB">
        <authorList>
            <consortium name="EnsemblPlants"/>
        </authorList>
    </citation>
    <scope>IDENTIFICATION</scope>
</reference>
<dbReference type="PANTHER" id="PTHR35128:SF1">
    <property type="entry name" value="SECRETION-REGULATING GUANINE NUCLEOTIDE EXCHANGE FACTOR"/>
    <property type="match status" value="1"/>
</dbReference>
<keyword evidence="1" id="KW-0812">Transmembrane</keyword>
<proteinExistence type="predicted"/>
<dbReference type="PANTHER" id="PTHR35128">
    <property type="entry name" value="SECRETION-REGULATING GUANINE NUCLEOTIDE EXCHANGE FACTOR"/>
    <property type="match status" value="1"/>
</dbReference>
<name>A0A9I9DK56_CUCME</name>
<keyword evidence="1" id="KW-1133">Transmembrane helix</keyword>